<evidence type="ECO:0000313" key="2">
    <source>
        <dbReference type="Proteomes" id="UP001177021"/>
    </source>
</evidence>
<protein>
    <submittedName>
        <fullName evidence="1">Uncharacterized protein</fullName>
    </submittedName>
</protein>
<dbReference type="EMBL" id="CASHSV030000024">
    <property type="protein sequence ID" value="CAJ2639513.1"/>
    <property type="molecule type" value="Genomic_DNA"/>
</dbReference>
<keyword evidence="2" id="KW-1185">Reference proteome</keyword>
<sequence>MTEFIKFVCILIIFFSLLFIATNVEATFFKCITDSDCPKDMCPDPRMKPKCIDARICKCVAKLYPEK</sequence>
<reference evidence="1" key="1">
    <citation type="submission" date="2023-10" db="EMBL/GenBank/DDBJ databases">
        <authorList>
            <person name="Rodriguez Cubillos JULIANA M."/>
            <person name="De Vega J."/>
        </authorList>
    </citation>
    <scope>NUCLEOTIDE SEQUENCE</scope>
</reference>
<evidence type="ECO:0000313" key="1">
    <source>
        <dbReference type="EMBL" id="CAJ2639513.1"/>
    </source>
</evidence>
<name>A0ACB0J3L3_TRIPR</name>
<comment type="caution">
    <text evidence="1">The sequence shown here is derived from an EMBL/GenBank/DDBJ whole genome shotgun (WGS) entry which is preliminary data.</text>
</comment>
<proteinExistence type="predicted"/>
<accession>A0ACB0J3L3</accession>
<organism evidence="1 2">
    <name type="scientific">Trifolium pratense</name>
    <name type="common">Red clover</name>
    <dbReference type="NCBI Taxonomy" id="57577"/>
    <lineage>
        <taxon>Eukaryota</taxon>
        <taxon>Viridiplantae</taxon>
        <taxon>Streptophyta</taxon>
        <taxon>Embryophyta</taxon>
        <taxon>Tracheophyta</taxon>
        <taxon>Spermatophyta</taxon>
        <taxon>Magnoliopsida</taxon>
        <taxon>eudicotyledons</taxon>
        <taxon>Gunneridae</taxon>
        <taxon>Pentapetalae</taxon>
        <taxon>rosids</taxon>
        <taxon>fabids</taxon>
        <taxon>Fabales</taxon>
        <taxon>Fabaceae</taxon>
        <taxon>Papilionoideae</taxon>
        <taxon>50 kb inversion clade</taxon>
        <taxon>NPAAA clade</taxon>
        <taxon>Hologalegina</taxon>
        <taxon>IRL clade</taxon>
        <taxon>Trifolieae</taxon>
        <taxon>Trifolium</taxon>
    </lineage>
</organism>
<gene>
    <name evidence="1" type="ORF">MILVUS5_LOCUS9521</name>
</gene>
<dbReference type="Proteomes" id="UP001177021">
    <property type="component" value="Unassembled WGS sequence"/>
</dbReference>